<protein>
    <submittedName>
        <fullName evidence="1">DNA-binding protein</fullName>
    </submittedName>
</protein>
<sequence length="163" mass="19195">MGRGKLEYRRKSINTEKFYDLLSRRTKLKPKTLKKVIAELAVIIGEEVRFNECLDIKNFGLFYGSQRGGRDVRRPDGRWVFLPPYIQLMFSPANDLKNYANGEIIAKDSKKNIKRGIIPKSKRYLDKYAKENQMREFDIAFKDILEKKEKQDGKRQVQTDNDD</sequence>
<dbReference type="InterPro" id="IPR000119">
    <property type="entry name" value="Hist_DNA-bd"/>
</dbReference>
<evidence type="ECO:0000313" key="1">
    <source>
        <dbReference type="EMBL" id="DAE00149.1"/>
    </source>
</evidence>
<accession>A0A8S5P0F5</accession>
<dbReference type="GO" id="GO:0030527">
    <property type="term" value="F:structural constituent of chromatin"/>
    <property type="evidence" value="ECO:0007669"/>
    <property type="project" value="InterPro"/>
</dbReference>
<dbReference type="SUPFAM" id="SSF47729">
    <property type="entry name" value="IHF-like DNA-binding proteins"/>
    <property type="match status" value="1"/>
</dbReference>
<dbReference type="Gene3D" id="4.10.520.10">
    <property type="entry name" value="IHF-like DNA-binding proteins"/>
    <property type="match status" value="1"/>
</dbReference>
<dbReference type="EMBL" id="BK015299">
    <property type="protein sequence ID" value="DAE00149.1"/>
    <property type="molecule type" value="Genomic_DNA"/>
</dbReference>
<dbReference type="GO" id="GO:0003677">
    <property type="term" value="F:DNA binding"/>
    <property type="evidence" value="ECO:0007669"/>
    <property type="project" value="UniProtKB-KW"/>
</dbReference>
<organism evidence="1">
    <name type="scientific">Siphoviridae sp. ctTBR23</name>
    <dbReference type="NCBI Taxonomy" id="2825515"/>
    <lineage>
        <taxon>Viruses</taxon>
        <taxon>Duplodnaviria</taxon>
        <taxon>Heunggongvirae</taxon>
        <taxon>Uroviricota</taxon>
        <taxon>Caudoviricetes</taxon>
    </lineage>
</organism>
<dbReference type="InterPro" id="IPR010992">
    <property type="entry name" value="IHF-like_DNA-bd_dom_sf"/>
</dbReference>
<reference evidence="1" key="1">
    <citation type="journal article" date="2021" name="Proc. Natl. Acad. Sci. U.S.A.">
        <title>A Catalog of Tens of Thousands of Viruses from Human Metagenomes Reveals Hidden Associations with Chronic Diseases.</title>
        <authorList>
            <person name="Tisza M.J."/>
            <person name="Buck C.B."/>
        </authorList>
    </citation>
    <scope>NUCLEOTIDE SEQUENCE</scope>
    <source>
        <strain evidence="1">CtTBR23</strain>
    </source>
</reference>
<name>A0A8S5P0F5_9CAUD</name>
<keyword evidence="1" id="KW-0238">DNA-binding</keyword>
<proteinExistence type="predicted"/>
<dbReference type="Pfam" id="PF00216">
    <property type="entry name" value="Bac_DNA_binding"/>
    <property type="match status" value="1"/>
</dbReference>